<sequence length="60" mass="6648">MERLLVSVERDCIGSAFNANGQCSALAVGKLRKAFGYIQMDFVRQLISILMVGALRIFLI</sequence>
<dbReference type="Proteomes" id="UP001552299">
    <property type="component" value="Unassembled WGS sequence"/>
</dbReference>
<name>A0ABD0ULP5_DENTH</name>
<comment type="caution">
    <text evidence="1">The sequence shown here is derived from an EMBL/GenBank/DDBJ whole genome shotgun (WGS) entry which is preliminary data.</text>
</comment>
<gene>
    <name evidence="1" type="ORF">M5K25_019433</name>
</gene>
<proteinExistence type="predicted"/>
<accession>A0ABD0ULP5</accession>
<organism evidence="1 2">
    <name type="scientific">Dendrobium thyrsiflorum</name>
    <name type="common">Pinecone-like raceme dendrobium</name>
    <name type="synonym">Orchid</name>
    <dbReference type="NCBI Taxonomy" id="117978"/>
    <lineage>
        <taxon>Eukaryota</taxon>
        <taxon>Viridiplantae</taxon>
        <taxon>Streptophyta</taxon>
        <taxon>Embryophyta</taxon>
        <taxon>Tracheophyta</taxon>
        <taxon>Spermatophyta</taxon>
        <taxon>Magnoliopsida</taxon>
        <taxon>Liliopsida</taxon>
        <taxon>Asparagales</taxon>
        <taxon>Orchidaceae</taxon>
        <taxon>Epidendroideae</taxon>
        <taxon>Malaxideae</taxon>
        <taxon>Dendrobiinae</taxon>
        <taxon>Dendrobium</taxon>
    </lineage>
</organism>
<reference evidence="1 2" key="1">
    <citation type="journal article" date="2024" name="Plant Biotechnol. J.">
        <title>Dendrobium thyrsiflorum genome and its molecular insights into genes involved in important horticultural traits.</title>
        <authorList>
            <person name="Chen B."/>
            <person name="Wang J.Y."/>
            <person name="Zheng P.J."/>
            <person name="Li K.L."/>
            <person name="Liang Y.M."/>
            <person name="Chen X.F."/>
            <person name="Zhang C."/>
            <person name="Zhao X."/>
            <person name="He X."/>
            <person name="Zhang G.Q."/>
            <person name="Liu Z.J."/>
            <person name="Xu Q."/>
        </authorList>
    </citation>
    <scope>NUCLEOTIDE SEQUENCE [LARGE SCALE GENOMIC DNA]</scope>
    <source>
        <strain evidence="1">GZMU011</strain>
    </source>
</reference>
<dbReference type="AlphaFoldDB" id="A0ABD0ULP5"/>
<keyword evidence="2" id="KW-1185">Reference proteome</keyword>
<evidence type="ECO:0000313" key="2">
    <source>
        <dbReference type="Proteomes" id="UP001552299"/>
    </source>
</evidence>
<protein>
    <submittedName>
        <fullName evidence="1">Uncharacterized protein</fullName>
    </submittedName>
</protein>
<evidence type="ECO:0000313" key="1">
    <source>
        <dbReference type="EMBL" id="KAL0911301.1"/>
    </source>
</evidence>
<dbReference type="EMBL" id="JANQDX010000015">
    <property type="protein sequence ID" value="KAL0911301.1"/>
    <property type="molecule type" value="Genomic_DNA"/>
</dbReference>